<proteinExistence type="predicted"/>
<keyword evidence="1" id="KW-0812">Transmembrane</keyword>
<dbReference type="Gene3D" id="3.40.50.300">
    <property type="entry name" value="P-loop containing nucleotide triphosphate hydrolases"/>
    <property type="match status" value="1"/>
</dbReference>
<dbReference type="InterPro" id="IPR027417">
    <property type="entry name" value="P-loop_NTPase"/>
</dbReference>
<dbReference type="PANTHER" id="PTHR32301:SF6">
    <property type="entry name" value="GOLVESIN-RELATED"/>
    <property type="match status" value="1"/>
</dbReference>
<gene>
    <name evidence="2" type="ORF">HOLleu_14799</name>
</gene>
<protein>
    <recommendedName>
        <fullName evidence="4">Sulfotransferase</fullName>
    </recommendedName>
</protein>
<organism evidence="2 3">
    <name type="scientific">Holothuria leucospilota</name>
    <name type="common">Black long sea cucumber</name>
    <name type="synonym">Mertensiothuria leucospilota</name>
    <dbReference type="NCBI Taxonomy" id="206669"/>
    <lineage>
        <taxon>Eukaryota</taxon>
        <taxon>Metazoa</taxon>
        <taxon>Echinodermata</taxon>
        <taxon>Eleutherozoa</taxon>
        <taxon>Echinozoa</taxon>
        <taxon>Holothuroidea</taxon>
        <taxon>Aspidochirotacea</taxon>
        <taxon>Aspidochirotida</taxon>
        <taxon>Holothuriidae</taxon>
        <taxon>Holothuria</taxon>
    </lineage>
</organism>
<dbReference type="InterPro" id="IPR053259">
    <property type="entry name" value="Golvesin-related_Golgi"/>
</dbReference>
<evidence type="ECO:0000313" key="2">
    <source>
        <dbReference type="EMBL" id="KAJ8040491.1"/>
    </source>
</evidence>
<evidence type="ECO:0000313" key="3">
    <source>
        <dbReference type="Proteomes" id="UP001152320"/>
    </source>
</evidence>
<dbReference type="EMBL" id="JAIZAY010000006">
    <property type="protein sequence ID" value="KAJ8040491.1"/>
    <property type="molecule type" value="Genomic_DNA"/>
</dbReference>
<sequence>MKNTPAASRYFLGGRDVTVFFIILATCIFVMVITLSPNEPLDSLPEMHSQSRTEIANLDSKKSDFFPLERFYPEDGNCLPNYFLHGDSVPDKRAYSDGVIGFQHLNKAGGMTTRACIRDFFTGPPYKMNYLISSPQRSELEAHMAFGSVSTDDIDIFHGDYFFGVCQKLKQGKLNRSCSYFTVLRDPYDRTISSYLYCQKANLDQTCGPFRVSDLTIEEWAILQGSYFFLQLLQKYEYCKMGDPSLNEFADILSENLPQTSYFGFPHHCWYLEKIILNKTLTLDGRRKLLDYLVSNLENIFAVIGLSDDFRSTFKLLEKVYKLPFKKCIKQSAKNLGPQSKNKTLYSSLKERLLRNPVVTDALKEDVELFRKGKEIFDKQMKAL</sequence>
<evidence type="ECO:0000256" key="1">
    <source>
        <dbReference type="SAM" id="Phobius"/>
    </source>
</evidence>
<keyword evidence="1" id="KW-0472">Membrane</keyword>
<dbReference type="PANTHER" id="PTHR32301">
    <property type="entry name" value="COUNTIN RECEPTOR CNR3-RELATED"/>
    <property type="match status" value="1"/>
</dbReference>
<accession>A0A9Q1C9F5</accession>
<dbReference type="Proteomes" id="UP001152320">
    <property type="component" value="Chromosome 6"/>
</dbReference>
<evidence type="ECO:0008006" key="4">
    <source>
        <dbReference type="Google" id="ProtNLM"/>
    </source>
</evidence>
<comment type="caution">
    <text evidence="2">The sequence shown here is derived from an EMBL/GenBank/DDBJ whole genome shotgun (WGS) entry which is preliminary data.</text>
</comment>
<dbReference type="AlphaFoldDB" id="A0A9Q1C9F5"/>
<dbReference type="OrthoDB" id="10010208at2759"/>
<feature type="transmembrane region" description="Helical" evidence="1">
    <location>
        <begin position="12"/>
        <end position="35"/>
    </location>
</feature>
<name>A0A9Q1C9F5_HOLLE</name>
<keyword evidence="3" id="KW-1185">Reference proteome</keyword>
<reference evidence="2" key="1">
    <citation type="submission" date="2021-10" db="EMBL/GenBank/DDBJ databases">
        <title>Tropical sea cucumber genome reveals ecological adaptation and Cuvierian tubules defense mechanism.</title>
        <authorList>
            <person name="Chen T."/>
        </authorList>
    </citation>
    <scope>NUCLEOTIDE SEQUENCE</scope>
    <source>
        <strain evidence="2">Nanhai2018</strain>
        <tissue evidence="2">Muscle</tissue>
    </source>
</reference>
<keyword evidence="1" id="KW-1133">Transmembrane helix</keyword>